<dbReference type="Proteomes" id="UP001378592">
    <property type="component" value="Unassembled WGS sequence"/>
</dbReference>
<dbReference type="EMBL" id="JAZDUA010000056">
    <property type="protein sequence ID" value="KAK7870538.1"/>
    <property type="molecule type" value="Genomic_DNA"/>
</dbReference>
<dbReference type="EC" id="2.3.1.199" evidence="10"/>
<gene>
    <name evidence="12" type="ORF">R5R35_002937</name>
</gene>
<name>A0AAN9Z6Y5_9ORTH</name>
<dbReference type="InterPro" id="IPR002076">
    <property type="entry name" value="ELO_fam"/>
</dbReference>
<comment type="catalytic activity">
    <reaction evidence="10">
        <text>a very-long-chain acyl-CoA + malonyl-CoA + H(+) = a very-long-chain 3-oxoacyl-CoA + CO2 + CoA</text>
        <dbReference type="Rhea" id="RHEA:32727"/>
        <dbReference type="ChEBI" id="CHEBI:15378"/>
        <dbReference type="ChEBI" id="CHEBI:16526"/>
        <dbReference type="ChEBI" id="CHEBI:57287"/>
        <dbReference type="ChEBI" id="CHEBI:57384"/>
        <dbReference type="ChEBI" id="CHEBI:90725"/>
        <dbReference type="ChEBI" id="CHEBI:90736"/>
        <dbReference type="EC" id="2.3.1.199"/>
    </reaction>
</comment>
<dbReference type="InterPro" id="IPR030457">
    <property type="entry name" value="ELO_CS"/>
</dbReference>
<keyword evidence="7 10" id="KW-0443">Lipid metabolism</keyword>
<feature type="transmembrane region" description="Helical" evidence="10">
    <location>
        <begin position="169"/>
        <end position="187"/>
    </location>
</feature>
<keyword evidence="4 10" id="KW-0812">Transmembrane</keyword>
<evidence type="ECO:0000256" key="10">
    <source>
        <dbReference type="RuleBase" id="RU361115"/>
    </source>
</evidence>
<dbReference type="GO" id="GO:0009922">
    <property type="term" value="F:fatty acid elongase activity"/>
    <property type="evidence" value="ECO:0007669"/>
    <property type="project" value="UniProtKB-EC"/>
</dbReference>
<feature type="transmembrane region" description="Helical" evidence="10">
    <location>
        <begin position="146"/>
        <end position="163"/>
    </location>
</feature>
<evidence type="ECO:0000256" key="9">
    <source>
        <dbReference type="ARBA" id="ARBA00023160"/>
    </source>
</evidence>
<evidence type="ECO:0000256" key="5">
    <source>
        <dbReference type="ARBA" id="ARBA00022832"/>
    </source>
</evidence>
<dbReference type="GO" id="GO:0030148">
    <property type="term" value="P:sphingolipid biosynthetic process"/>
    <property type="evidence" value="ECO:0007669"/>
    <property type="project" value="TreeGrafter"/>
</dbReference>
<feature type="transmembrane region" description="Helical" evidence="10">
    <location>
        <begin position="111"/>
        <end position="134"/>
    </location>
</feature>
<keyword evidence="5 10" id="KW-0276">Fatty acid metabolism</keyword>
<keyword evidence="8 10" id="KW-0472">Membrane</keyword>
<comment type="similarity">
    <text evidence="10">Belongs to the ELO family.</text>
</comment>
<evidence type="ECO:0000256" key="2">
    <source>
        <dbReference type="ARBA" id="ARBA00022516"/>
    </source>
</evidence>
<evidence type="ECO:0000256" key="6">
    <source>
        <dbReference type="ARBA" id="ARBA00022989"/>
    </source>
</evidence>
<proteinExistence type="inferred from homology"/>
<evidence type="ECO:0000256" key="8">
    <source>
        <dbReference type="ARBA" id="ARBA00023136"/>
    </source>
</evidence>
<keyword evidence="6 10" id="KW-1133">Transmembrane helix</keyword>
<keyword evidence="2 10" id="KW-0444">Lipid biosynthesis</keyword>
<comment type="subcellular location">
    <subcellularLocation>
        <location evidence="1">Membrane</location>
        <topology evidence="1">Multi-pass membrane protein</topology>
    </subcellularLocation>
</comment>
<comment type="caution">
    <text evidence="12">The sequence shown here is derived from an EMBL/GenBank/DDBJ whole genome shotgun (WGS) entry which is preliminary data.</text>
</comment>
<feature type="transmembrane region" description="Helical" evidence="10">
    <location>
        <begin position="208"/>
        <end position="225"/>
    </location>
</feature>
<keyword evidence="9 10" id="KW-0275">Fatty acid biosynthesis</keyword>
<evidence type="ECO:0000256" key="3">
    <source>
        <dbReference type="ARBA" id="ARBA00022679"/>
    </source>
</evidence>
<organism evidence="12 13">
    <name type="scientific">Gryllus longicercus</name>
    <dbReference type="NCBI Taxonomy" id="2509291"/>
    <lineage>
        <taxon>Eukaryota</taxon>
        <taxon>Metazoa</taxon>
        <taxon>Ecdysozoa</taxon>
        <taxon>Arthropoda</taxon>
        <taxon>Hexapoda</taxon>
        <taxon>Insecta</taxon>
        <taxon>Pterygota</taxon>
        <taxon>Neoptera</taxon>
        <taxon>Polyneoptera</taxon>
        <taxon>Orthoptera</taxon>
        <taxon>Ensifera</taxon>
        <taxon>Gryllidea</taxon>
        <taxon>Grylloidea</taxon>
        <taxon>Gryllidae</taxon>
        <taxon>Gryllinae</taxon>
        <taxon>Gryllus</taxon>
    </lineage>
</organism>
<evidence type="ECO:0000256" key="1">
    <source>
        <dbReference type="ARBA" id="ARBA00004141"/>
    </source>
</evidence>
<evidence type="ECO:0000256" key="11">
    <source>
        <dbReference type="SAM" id="MobiDB-lite"/>
    </source>
</evidence>
<dbReference type="Pfam" id="PF01151">
    <property type="entry name" value="ELO"/>
    <property type="match status" value="1"/>
</dbReference>
<keyword evidence="13" id="KW-1185">Reference proteome</keyword>
<evidence type="ECO:0000313" key="13">
    <source>
        <dbReference type="Proteomes" id="UP001378592"/>
    </source>
</evidence>
<dbReference type="GO" id="GO:0034625">
    <property type="term" value="P:fatty acid elongation, monounsaturated fatty acid"/>
    <property type="evidence" value="ECO:0007669"/>
    <property type="project" value="TreeGrafter"/>
</dbReference>
<evidence type="ECO:0000256" key="4">
    <source>
        <dbReference type="ARBA" id="ARBA00022692"/>
    </source>
</evidence>
<feature type="region of interest" description="Disordered" evidence="11">
    <location>
        <begin position="268"/>
        <end position="306"/>
    </location>
</feature>
<dbReference type="GO" id="GO:0019367">
    <property type="term" value="P:fatty acid elongation, saturated fatty acid"/>
    <property type="evidence" value="ECO:0007669"/>
    <property type="project" value="TreeGrafter"/>
</dbReference>
<dbReference type="PROSITE" id="PS01188">
    <property type="entry name" value="ELO"/>
    <property type="match status" value="1"/>
</dbReference>
<dbReference type="AlphaFoldDB" id="A0AAN9Z6Y5"/>
<keyword evidence="3 10" id="KW-0808">Transferase</keyword>
<dbReference type="PANTHER" id="PTHR11157:SF21">
    <property type="entry name" value="ELONGATION OF VERY LONG CHAIN FATTY ACIDS PROTEIN"/>
    <property type="match status" value="1"/>
</dbReference>
<protein>
    <recommendedName>
        <fullName evidence="10">Elongation of very long chain fatty acids protein</fullName>
        <ecNumber evidence="10">2.3.1.199</ecNumber>
    </recommendedName>
    <alternativeName>
        <fullName evidence="10">Very-long-chain 3-oxoacyl-CoA synthase</fullName>
    </alternativeName>
</protein>
<feature type="transmembrane region" description="Helical" evidence="10">
    <location>
        <begin position="26"/>
        <end position="45"/>
    </location>
</feature>
<evidence type="ECO:0000256" key="7">
    <source>
        <dbReference type="ARBA" id="ARBA00023098"/>
    </source>
</evidence>
<reference evidence="12 13" key="1">
    <citation type="submission" date="2024-03" db="EMBL/GenBank/DDBJ databases">
        <title>The genome assembly and annotation of the cricket Gryllus longicercus Weissman &amp; Gray.</title>
        <authorList>
            <person name="Szrajer S."/>
            <person name="Gray D."/>
            <person name="Ylla G."/>
        </authorList>
    </citation>
    <scope>NUCLEOTIDE SEQUENCE [LARGE SCALE GENOMIC DNA]</scope>
    <source>
        <strain evidence="12">DAG 2021-001</strain>
        <tissue evidence="12">Whole body minus gut</tissue>
    </source>
</reference>
<evidence type="ECO:0000313" key="12">
    <source>
        <dbReference type="EMBL" id="KAK7870538.1"/>
    </source>
</evidence>
<feature type="transmembrane region" description="Helical" evidence="10">
    <location>
        <begin position="65"/>
        <end position="91"/>
    </location>
</feature>
<dbReference type="GO" id="GO:0005789">
    <property type="term" value="C:endoplasmic reticulum membrane"/>
    <property type="evidence" value="ECO:0007669"/>
    <property type="project" value="TreeGrafter"/>
</dbReference>
<dbReference type="PANTHER" id="PTHR11157">
    <property type="entry name" value="FATTY ACID ACYL TRANSFERASE-RELATED"/>
    <property type="match status" value="1"/>
</dbReference>
<dbReference type="GO" id="GO:0042761">
    <property type="term" value="P:very long-chain fatty acid biosynthetic process"/>
    <property type="evidence" value="ECO:0007669"/>
    <property type="project" value="TreeGrafter"/>
</dbReference>
<sequence length="306" mass="35516">MLLLKRALQWYKTIIVEPLDPRPTQWPFTGNLMWPLGIIALYVWIVKHKGPELMANRKAFDLKWVLVAFNASQVIINAYLFYLALSLGWLNGYSLRCQPVDYSTSELAMEIVWGVYLYYVVKLVDLLDTVFYVMRKRDRQISFLHVYHHAGMVLLTYIGACYFPGGNSIFLGTLNTFVHVVMYSYYLSTALRPTYHDRIWWKKYLTQLQMVQFLLIILHTLQLLWEDCGYPRWIVYVLVPQNVFMLTLFADFYRHNYLRKPRKGQAQAQAAAANGGARGAEAAAPQQPTKPAPTDTQEGSDRPKEE</sequence>
<feature type="compositionally biased region" description="Low complexity" evidence="11">
    <location>
        <begin position="268"/>
        <end position="297"/>
    </location>
</feature>
<feature type="transmembrane region" description="Helical" evidence="10">
    <location>
        <begin position="231"/>
        <end position="253"/>
    </location>
</feature>
<accession>A0AAN9Z6Y5</accession>
<dbReference type="GO" id="GO:0034626">
    <property type="term" value="P:fatty acid elongation, polyunsaturated fatty acid"/>
    <property type="evidence" value="ECO:0007669"/>
    <property type="project" value="TreeGrafter"/>
</dbReference>